<evidence type="ECO:0000313" key="5">
    <source>
        <dbReference type="EMBL" id="KAB2632040.1"/>
    </source>
</evidence>
<dbReference type="InterPro" id="IPR025609">
    <property type="entry name" value="Lsm14-like_N"/>
</dbReference>
<feature type="domain" description="FFD box profile" evidence="4">
    <location>
        <begin position="448"/>
        <end position="463"/>
    </location>
</feature>
<comment type="caution">
    <text evidence="5">The sequence shown here is derived from an EMBL/GenBank/DDBJ whole genome shotgun (WGS) entry which is preliminary data.</text>
</comment>
<dbReference type="PANTHER" id="PTHR13586:SF23">
    <property type="entry name" value="DECAPPING 5-LIKE PROTEIN-RELATED"/>
    <property type="match status" value="1"/>
</dbReference>
<dbReference type="InterPro" id="IPR019050">
    <property type="entry name" value="FDF_dom"/>
</dbReference>
<sequence length="532" mass="57373">MASTESGESYIGSLITLISKYEIRYEGVLYFLSVQDSSIGLKNVRAYGTEGRKKDGPQVPPTDTVYEYILFRATDIKDLQVKPPLSSQREEHIHEDPAIIQSHYAGAPVGSPPSALVGGKSLTETTHWQDTPALTSRGQHIGVLPYHYGTDVGPSGNTSSTQLPSPTALSFPMYWQGYNGASLNMSDHPHNHIPLQSSSAISHPLTVQNKAPGNQSSTAIGVANGSECLTPVFSSSAPTFVHPNFSASVTPLTFSSLGMPSSLASQVPLPSHFTPLNASRLTMPLFPSPHQDLDISETQIVTKAVSDPVPVLPAQSMPYPGSFSVGSDLGPLLTPPPSLLTPDQLAPSRSHLMGTLMPTSSSSISMIPPPATQAPLLPLPTSTQQSPYSAQFTEEFDFLAMNEKFKKNEVWGYLGQDKQRHSTERVDDSGTGQCLDENEGGLVPNTKPAYNKDEFFDTISCSSVNRGGRNGHRFSERMKQDTETFGNFQQRSNLGYGGYASGRGGNYRGPYQWGRGYGYGYGGRGRGGNMPF</sequence>
<feature type="region of interest" description="Disordered" evidence="2">
    <location>
        <begin position="423"/>
        <end position="449"/>
    </location>
</feature>
<dbReference type="CDD" id="cd01736">
    <property type="entry name" value="LSm14_N"/>
    <property type="match status" value="1"/>
</dbReference>
<dbReference type="InterPro" id="IPR010920">
    <property type="entry name" value="LSM_dom_sf"/>
</dbReference>
<gene>
    <name evidence="5" type="ORF">D8674_028287</name>
</gene>
<reference evidence="5 6" key="1">
    <citation type="submission" date="2019-09" db="EMBL/GenBank/DDBJ databases">
        <authorList>
            <person name="Ou C."/>
        </authorList>
    </citation>
    <scope>NUCLEOTIDE SEQUENCE [LARGE SCALE GENOMIC DNA]</scope>
    <source>
        <strain evidence="5">S2</strain>
        <tissue evidence="5">Leaf</tissue>
    </source>
</reference>
<evidence type="ECO:0000313" key="6">
    <source>
        <dbReference type="Proteomes" id="UP000327157"/>
    </source>
</evidence>
<dbReference type="GO" id="GO:0033962">
    <property type="term" value="P:P-body assembly"/>
    <property type="evidence" value="ECO:0007669"/>
    <property type="project" value="TreeGrafter"/>
</dbReference>
<dbReference type="SUPFAM" id="SSF50182">
    <property type="entry name" value="Sm-like ribonucleoproteins"/>
    <property type="match status" value="1"/>
</dbReference>
<dbReference type="InterPro" id="IPR025761">
    <property type="entry name" value="FFD_box"/>
</dbReference>
<dbReference type="OrthoDB" id="21539at2759"/>
<dbReference type="SMART" id="SM01271">
    <property type="entry name" value="LSM14"/>
    <property type="match status" value="1"/>
</dbReference>
<feature type="short sequence motif" description="FFD box" evidence="1">
    <location>
        <begin position="448"/>
        <end position="463"/>
    </location>
</feature>
<dbReference type="InterPro" id="IPR025762">
    <property type="entry name" value="DFDF"/>
</dbReference>
<dbReference type="SMART" id="SM01199">
    <property type="entry name" value="FDF"/>
    <property type="match status" value="1"/>
</dbReference>
<accession>A0A5N5I310</accession>
<dbReference type="Gene3D" id="2.30.30.100">
    <property type="match status" value="1"/>
</dbReference>
<organism evidence="5 6">
    <name type="scientific">Pyrus ussuriensis x Pyrus communis</name>
    <dbReference type="NCBI Taxonomy" id="2448454"/>
    <lineage>
        <taxon>Eukaryota</taxon>
        <taxon>Viridiplantae</taxon>
        <taxon>Streptophyta</taxon>
        <taxon>Embryophyta</taxon>
        <taxon>Tracheophyta</taxon>
        <taxon>Spermatophyta</taxon>
        <taxon>Magnoliopsida</taxon>
        <taxon>eudicotyledons</taxon>
        <taxon>Gunneridae</taxon>
        <taxon>Pentapetalae</taxon>
        <taxon>rosids</taxon>
        <taxon>fabids</taxon>
        <taxon>Rosales</taxon>
        <taxon>Rosaceae</taxon>
        <taxon>Amygdaloideae</taxon>
        <taxon>Maleae</taxon>
        <taxon>Pyrus</taxon>
    </lineage>
</organism>
<dbReference type="AlphaFoldDB" id="A0A5N5I310"/>
<reference evidence="5 6" key="3">
    <citation type="submission" date="2019-11" db="EMBL/GenBank/DDBJ databases">
        <title>A de novo genome assembly of a pear dwarfing rootstock.</title>
        <authorList>
            <person name="Wang F."/>
            <person name="Wang J."/>
            <person name="Li S."/>
            <person name="Zhang Y."/>
            <person name="Fang M."/>
            <person name="Ma L."/>
            <person name="Zhao Y."/>
            <person name="Jiang S."/>
        </authorList>
    </citation>
    <scope>NUCLEOTIDE SEQUENCE [LARGE SCALE GENOMIC DNA]</scope>
    <source>
        <strain evidence="5">S2</strain>
        <tissue evidence="5">Leaf</tissue>
    </source>
</reference>
<reference evidence="6" key="2">
    <citation type="submission" date="2019-10" db="EMBL/GenBank/DDBJ databases">
        <title>A de novo genome assembly of a pear dwarfing rootstock.</title>
        <authorList>
            <person name="Wang F."/>
            <person name="Wang J."/>
            <person name="Li S."/>
            <person name="Zhang Y."/>
            <person name="Fang M."/>
            <person name="Ma L."/>
            <person name="Zhao Y."/>
            <person name="Jiang S."/>
        </authorList>
    </citation>
    <scope>NUCLEOTIDE SEQUENCE [LARGE SCALE GENOMIC DNA]</scope>
</reference>
<evidence type="ECO:0000256" key="1">
    <source>
        <dbReference type="PROSITE-ProRule" id="PRU00846"/>
    </source>
</evidence>
<protein>
    <submittedName>
        <fullName evidence="5">Decapping 5-like protein</fullName>
    </submittedName>
</protein>
<dbReference type="PANTHER" id="PTHR13586">
    <property type="entry name" value="SCD6 PROTEIN-RELATED"/>
    <property type="match status" value="1"/>
</dbReference>
<dbReference type="Proteomes" id="UP000327157">
    <property type="component" value="Chromosome 6"/>
</dbReference>
<dbReference type="Pfam" id="PF12701">
    <property type="entry name" value="LSM14"/>
    <property type="match status" value="1"/>
</dbReference>
<evidence type="ECO:0000259" key="4">
    <source>
        <dbReference type="PROSITE" id="PS51513"/>
    </source>
</evidence>
<feature type="domain" description="DFDF" evidence="3">
    <location>
        <begin position="384"/>
        <end position="420"/>
    </location>
</feature>
<dbReference type="PROSITE" id="PS51513">
    <property type="entry name" value="FFD"/>
    <property type="match status" value="1"/>
</dbReference>
<dbReference type="GO" id="GO:0034063">
    <property type="term" value="P:stress granule assembly"/>
    <property type="evidence" value="ECO:0007669"/>
    <property type="project" value="TreeGrafter"/>
</dbReference>
<keyword evidence="6" id="KW-1185">Reference proteome</keyword>
<evidence type="ECO:0000256" key="2">
    <source>
        <dbReference type="SAM" id="MobiDB-lite"/>
    </source>
</evidence>
<name>A0A5N5I310_9ROSA</name>
<proteinExistence type="predicted"/>
<dbReference type="GO" id="GO:0000932">
    <property type="term" value="C:P-body"/>
    <property type="evidence" value="ECO:0007669"/>
    <property type="project" value="TreeGrafter"/>
</dbReference>
<dbReference type="PROSITE" id="PS51512">
    <property type="entry name" value="DFDF"/>
    <property type="match status" value="1"/>
</dbReference>
<dbReference type="EMBL" id="SMOL01000120">
    <property type="protein sequence ID" value="KAB2632040.1"/>
    <property type="molecule type" value="Genomic_DNA"/>
</dbReference>
<dbReference type="GO" id="GO:0003729">
    <property type="term" value="F:mRNA binding"/>
    <property type="evidence" value="ECO:0007669"/>
    <property type="project" value="TreeGrafter"/>
</dbReference>
<evidence type="ECO:0000259" key="3">
    <source>
        <dbReference type="PROSITE" id="PS51512"/>
    </source>
</evidence>
<dbReference type="Pfam" id="PF09532">
    <property type="entry name" value="FDF"/>
    <property type="match status" value="1"/>
</dbReference>